<dbReference type="InterPro" id="IPR051532">
    <property type="entry name" value="Ester_Hydrolysis_Enzymes"/>
</dbReference>
<feature type="domain" description="SGNH hydrolase-type esterase" evidence="1">
    <location>
        <begin position="50"/>
        <end position="224"/>
    </location>
</feature>
<dbReference type="EMBL" id="MVKX01000008">
    <property type="protein sequence ID" value="OOV80850.1"/>
    <property type="molecule type" value="Genomic_DNA"/>
</dbReference>
<reference evidence="2 3" key="1">
    <citation type="submission" date="2017-02" db="EMBL/GenBank/DDBJ databases">
        <title>Acinetobacter sp. ANC 4945, whole genome shotgun sequencing project.</title>
        <authorList>
            <person name="Radolfova-Krizova L."/>
            <person name="Al Atrouni A."/>
            <person name="Nemec A."/>
        </authorList>
    </citation>
    <scope>NUCLEOTIDE SEQUENCE [LARGE SCALE GENOMIC DNA]</scope>
    <source>
        <strain evidence="2 3">ANC 4945</strain>
    </source>
</reference>
<accession>A0A1T1GTQ0</accession>
<dbReference type="PANTHER" id="PTHR30383:SF5">
    <property type="entry name" value="SGNH HYDROLASE-TYPE ESTERASE DOMAIN-CONTAINING PROTEIN"/>
    <property type="match status" value="1"/>
</dbReference>
<protein>
    <submittedName>
        <fullName evidence="2">Lipase</fullName>
    </submittedName>
</protein>
<dbReference type="InterPro" id="IPR036514">
    <property type="entry name" value="SGNH_hydro_sf"/>
</dbReference>
<evidence type="ECO:0000313" key="2">
    <source>
        <dbReference type="EMBL" id="OOV80850.1"/>
    </source>
</evidence>
<keyword evidence="3" id="KW-1185">Reference proteome</keyword>
<dbReference type="InterPro" id="IPR013830">
    <property type="entry name" value="SGNH_hydro"/>
</dbReference>
<organism evidence="2 3">
    <name type="scientific">Acinetobacter amyesii</name>
    <dbReference type="NCBI Taxonomy" id="2942470"/>
    <lineage>
        <taxon>Bacteria</taxon>
        <taxon>Pseudomonadati</taxon>
        <taxon>Pseudomonadota</taxon>
        <taxon>Gammaproteobacteria</taxon>
        <taxon>Moraxellales</taxon>
        <taxon>Moraxellaceae</taxon>
        <taxon>Acinetobacter</taxon>
    </lineage>
</organism>
<dbReference type="SUPFAM" id="SSF52266">
    <property type="entry name" value="SGNH hydrolase"/>
    <property type="match status" value="1"/>
</dbReference>
<dbReference type="Gene3D" id="3.40.50.1110">
    <property type="entry name" value="SGNH hydrolase"/>
    <property type="match status" value="1"/>
</dbReference>
<proteinExistence type="predicted"/>
<dbReference type="PANTHER" id="PTHR30383">
    <property type="entry name" value="THIOESTERASE 1/PROTEASE 1/LYSOPHOSPHOLIPASE L1"/>
    <property type="match status" value="1"/>
</dbReference>
<sequence>MLLKVSTLLLLPALLIQGYRVKKNTPRLAEPVGERCGTSGQGNRPLSLLILGDSAAAGVGVEHQSDALLGQLLKILSPDYQVHYCLEATTGHNSQQIINALGNVAKQNFDVVISSVGVNDVTALKQPDQWLKLQQRLYQAVEEKFHPKLLIISGVPPMDEFPALPFPLSWLFGQYSQQMNALLKIYVNTQANMRLIEYDLHEYREKNLQMAQDGFHPSKEIYQLWAEKIAKHITEQFS</sequence>
<dbReference type="Pfam" id="PF13472">
    <property type="entry name" value="Lipase_GDSL_2"/>
    <property type="match status" value="1"/>
</dbReference>
<gene>
    <name evidence="2" type="ORF">B1202_12645</name>
</gene>
<dbReference type="AlphaFoldDB" id="A0A1T1GTQ0"/>
<evidence type="ECO:0000259" key="1">
    <source>
        <dbReference type="Pfam" id="PF13472"/>
    </source>
</evidence>
<dbReference type="GO" id="GO:0004622">
    <property type="term" value="F:phosphatidylcholine lysophospholipase activity"/>
    <property type="evidence" value="ECO:0007669"/>
    <property type="project" value="TreeGrafter"/>
</dbReference>
<dbReference type="CDD" id="cd01836">
    <property type="entry name" value="FeeA_FeeB_like"/>
    <property type="match status" value="1"/>
</dbReference>
<evidence type="ECO:0000313" key="3">
    <source>
        <dbReference type="Proteomes" id="UP000191160"/>
    </source>
</evidence>
<dbReference type="Proteomes" id="UP000191160">
    <property type="component" value="Unassembled WGS sequence"/>
</dbReference>
<dbReference type="RefSeq" id="WP_078190965.1">
    <property type="nucleotide sequence ID" value="NZ_JAMCOZ010000013.1"/>
</dbReference>
<comment type="caution">
    <text evidence="2">The sequence shown here is derived from an EMBL/GenBank/DDBJ whole genome shotgun (WGS) entry which is preliminary data.</text>
</comment>
<name>A0A1T1GTQ0_9GAMM</name>